<sequence>MHFCKHVSILCKEEEAMESKGVMMKMAMCKVILNLNVPRAFMKDQVVGNLNDTFSLLSRYT</sequence>
<name>Q2HTY0_MEDTR</name>
<organism evidence="1">
    <name type="scientific">Medicago truncatula</name>
    <name type="common">Barrel medic</name>
    <name type="synonym">Medicago tribuloides</name>
    <dbReference type="NCBI Taxonomy" id="3880"/>
    <lineage>
        <taxon>Eukaryota</taxon>
        <taxon>Viridiplantae</taxon>
        <taxon>Streptophyta</taxon>
        <taxon>Embryophyta</taxon>
        <taxon>Tracheophyta</taxon>
        <taxon>Spermatophyta</taxon>
        <taxon>Magnoliopsida</taxon>
        <taxon>eudicotyledons</taxon>
        <taxon>Gunneridae</taxon>
        <taxon>Pentapetalae</taxon>
        <taxon>rosids</taxon>
        <taxon>fabids</taxon>
        <taxon>Fabales</taxon>
        <taxon>Fabaceae</taxon>
        <taxon>Papilionoideae</taxon>
        <taxon>50 kb inversion clade</taxon>
        <taxon>NPAAA clade</taxon>
        <taxon>Hologalegina</taxon>
        <taxon>IRL clade</taxon>
        <taxon>Trifolieae</taxon>
        <taxon>Medicago</taxon>
    </lineage>
</organism>
<reference evidence="1" key="1">
    <citation type="submission" date="2004-11" db="EMBL/GenBank/DDBJ databases">
        <title>Medicago truncatula BAC genomic sequence.</title>
        <authorList>
            <person name="Town C.D."/>
            <person name="Tallon L.J."/>
            <person name="Arbogast T."/>
            <person name="Althoff R."/>
            <person name="Hine E."/>
            <person name="Monaghan E."/>
            <person name="Smith S.A."/>
            <person name="Utterback T."/>
            <person name="Feldblyum T."/>
            <person name="Koo H."/>
            <person name="Cheung F."/>
        </authorList>
    </citation>
    <scope>NUCLEOTIDE SEQUENCE</scope>
</reference>
<gene>
    <name evidence="1" type="ORF">MtrDRAFT_AC149577g27v1</name>
</gene>
<protein>
    <submittedName>
        <fullName evidence="1">Uncharacterized protein</fullName>
    </submittedName>
</protein>
<evidence type="ECO:0000313" key="1">
    <source>
        <dbReference type="EMBL" id="ABD32607.1"/>
    </source>
</evidence>
<dbReference type="AlphaFoldDB" id="Q2HTY0"/>
<reference evidence="1" key="2">
    <citation type="submission" date="2006-02" db="EMBL/GenBank/DDBJ databases">
        <authorList>
            <consortium name="The International Medicago Genome Annotation Group"/>
        </authorList>
    </citation>
    <scope>NUCLEOTIDE SEQUENCE</scope>
</reference>
<dbReference type="EMBL" id="AC149577">
    <property type="protein sequence ID" value="ABD32607.1"/>
    <property type="molecule type" value="Genomic_DNA"/>
</dbReference>
<accession>Q2HTY0</accession>
<proteinExistence type="predicted"/>